<keyword evidence="12" id="KW-0670">Pyruvate</keyword>
<name>A0A212KCN4_9FIRM</name>
<dbReference type="PROSITE" id="PS01087">
    <property type="entry name" value="RADICAL_ACTIVATING"/>
    <property type="match status" value="1"/>
</dbReference>
<dbReference type="EMBL" id="FLUN01000001">
    <property type="protein sequence ID" value="SBW09295.1"/>
    <property type="molecule type" value="Genomic_DNA"/>
</dbReference>
<dbReference type="InterPro" id="IPR034457">
    <property type="entry name" value="Organic_radical-activating"/>
</dbReference>
<dbReference type="GO" id="GO:0046872">
    <property type="term" value="F:metal ion binding"/>
    <property type="evidence" value="ECO:0007669"/>
    <property type="project" value="UniProtKB-UniRule"/>
</dbReference>
<evidence type="ECO:0000259" key="11">
    <source>
        <dbReference type="PROSITE" id="PS51918"/>
    </source>
</evidence>
<dbReference type="EC" id="1.97.1.4" evidence="10"/>
<evidence type="ECO:0000256" key="5">
    <source>
        <dbReference type="ARBA" id="ARBA00022691"/>
    </source>
</evidence>
<evidence type="ECO:0000256" key="2">
    <source>
        <dbReference type="ARBA" id="ARBA00009777"/>
    </source>
</evidence>
<proteinExistence type="inferred from homology"/>
<evidence type="ECO:0000256" key="6">
    <source>
        <dbReference type="ARBA" id="ARBA00022723"/>
    </source>
</evidence>
<keyword evidence="8 10" id="KW-0408">Iron</keyword>
<dbReference type="CDD" id="cd01335">
    <property type="entry name" value="Radical_SAM"/>
    <property type="match status" value="1"/>
</dbReference>
<sequence>MIKGAVHSTESFGSVDGPGIRFLIFLKGCSMRCRYCHNPDTWSPCSSDLRTADELLDQAERYRSYWGKDGGITVSGGEPLLQIDFLLDLFQKAKARGIHTVLDTAGQPFTRAEPFFSKFQTLMEYTDLLLVDLKHIDPVEHKKLTGQPNDNILDMFRYLSEIGKPVWIRYVLVPGITDDDGSLRRAGAFIASLSNVEKIDVLPYHSMGEYKWKALGLPYSLAGVNPPTAERVEQAGRILRGEHGPSYGTAETAQFLTVVKELAGQVR</sequence>
<dbReference type="GO" id="GO:0051539">
    <property type="term" value="F:4 iron, 4 sulfur cluster binding"/>
    <property type="evidence" value="ECO:0007669"/>
    <property type="project" value="UniProtKB-UniRule"/>
</dbReference>
<comment type="catalytic activity">
    <reaction evidence="10">
        <text>glycyl-[formate C-acetyltransferase] + reduced [flavodoxin] + S-adenosyl-L-methionine = glycin-2-yl radical-[formate C-acetyltransferase] + semiquinone [flavodoxin] + 5'-deoxyadenosine + L-methionine + H(+)</text>
        <dbReference type="Rhea" id="RHEA:19225"/>
        <dbReference type="Rhea" id="RHEA-COMP:10622"/>
        <dbReference type="Rhea" id="RHEA-COMP:12190"/>
        <dbReference type="Rhea" id="RHEA-COMP:12191"/>
        <dbReference type="Rhea" id="RHEA-COMP:14480"/>
        <dbReference type="ChEBI" id="CHEBI:15378"/>
        <dbReference type="ChEBI" id="CHEBI:17319"/>
        <dbReference type="ChEBI" id="CHEBI:29947"/>
        <dbReference type="ChEBI" id="CHEBI:32722"/>
        <dbReference type="ChEBI" id="CHEBI:57618"/>
        <dbReference type="ChEBI" id="CHEBI:57844"/>
        <dbReference type="ChEBI" id="CHEBI:59789"/>
        <dbReference type="ChEBI" id="CHEBI:140311"/>
        <dbReference type="EC" id="1.97.1.4"/>
    </reaction>
</comment>
<keyword evidence="6 10" id="KW-0479">Metal-binding</keyword>
<dbReference type="SFLD" id="SFLDS00029">
    <property type="entry name" value="Radical_SAM"/>
    <property type="match status" value="1"/>
</dbReference>
<evidence type="ECO:0000256" key="3">
    <source>
        <dbReference type="ARBA" id="ARBA00021356"/>
    </source>
</evidence>
<keyword evidence="10" id="KW-0963">Cytoplasm</keyword>
<evidence type="ECO:0000256" key="8">
    <source>
        <dbReference type="ARBA" id="ARBA00023004"/>
    </source>
</evidence>
<evidence type="ECO:0000256" key="10">
    <source>
        <dbReference type="RuleBase" id="RU362053"/>
    </source>
</evidence>
<evidence type="ECO:0000256" key="1">
    <source>
        <dbReference type="ARBA" id="ARBA00003141"/>
    </source>
</evidence>
<accession>A0A212KCN4</accession>
<dbReference type="SFLD" id="SFLDG01066">
    <property type="entry name" value="organic_radical-activating_enz"/>
    <property type="match status" value="1"/>
</dbReference>
<dbReference type="SUPFAM" id="SSF102114">
    <property type="entry name" value="Radical SAM enzymes"/>
    <property type="match status" value="1"/>
</dbReference>
<dbReference type="Pfam" id="PF04055">
    <property type="entry name" value="Radical_SAM"/>
    <property type="match status" value="1"/>
</dbReference>
<evidence type="ECO:0000313" key="12">
    <source>
        <dbReference type="EMBL" id="SBW09295.1"/>
    </source>
</evidence>
<keyword evidence="5 10" id="KW-0949">S-adenosyl-L-methionine</keyword>
<comment type="function">
    <text evidence="1 10">Activation of pyruvate formate-lyase under anaerobic conditions by generation of an organic free radical, using S-adenosylmethionine and reduced flavodoxin as cosubstrates to produce 5'-deoxy-adenosine.</text>
</comment>
<dbReference type="GO" id="GO:0043365">
    <property type="term" value="F:[formate-C-acetyltransferase]-activating enzyme activity"/>
    <property type="evidence" value="ECO:0007669"/>
    <property type="project" value="UniProtKB-UniRule"/>
</dbReference>
<keyword evidence="7 10" id="KW-0560">Oxidoreductase</keyword>
<evidence type="ECO:0000256" key="9">
    <source>
        <dbReference type="ARBA" id="ARBA00023014"/>
    </source>
</evidence>
<dbReference type="NCBIfam" id="TIGR02493">
    <property type="entry name" value="PFLA"/>
    <property type="match status" value="1"/>
</dbReference>
<dbReference type="InterPro" id="IPR001989">
    <property type="entry name" value="Radical_activat_CS"/>
</dbReference>
<dbReference type="PANTHER" id="PTHR30352">
    <property type="entry name" value="PYRUVATE FORMATE-LYASE-ACTIVATING ENZYME"/>
    <property type="match status" value="1"/>
</dbReference>
<reference evidence="12" key="1">
    <citation type="submission" date="2016-04" db="EMBL/GenBank/DDBJ databases">
        <authorList>
            <person name="Evans L.H."/>
            <person name="Alamgir A."/>
            <person name="Owens N."/>
            <person name="Weber N.D."/>
            <person name="Virtaneva K."/>
            <person name="Barbian K."/>
            <person name="Babar A."/>
            <person name="Rosenke K."/>
        </authorList>
    </citation>
    <scope>NUCLEOTIDE SEQUENCE</scope>
    <source>
        <strain evidence="12">86</strain>
    </source>
</reference>
<dbReference type="Gene3D" id="3.20.20.70">
    <property type="entry name" value="Aldolase class I"/>
    <property type="match status" value="1"/>
</dbReference>
<evidence type="ECO:0000256" key="7">
    <source>
        <dbReference type="ARBA" id="ARBA00023002"/>
    </source>
</evidence>
<feature type="domain" description="Radical SAM core" evidence="11">
    <location>
        <begin position="15"/>
        <end position="242"/>
    </location>
</feature>
<dbReference type="PROSITE" id="PS51918">
    <property type="entry name" value="RADICAL_SAM"/>
    <property type="match status" value="1"/>
</dbReference>
<organism evidence="12">
    <name type="scientific">uncultured Eubacteriales bacterium</name>
    <dbReference type="NCBI Taxonomy" id="172733"/>
    <lineage>
        <taxon>Bacteria</taxon>
        <taxon>Bacillati</taxon>
        <taxon>Bacillota</taxon>
        <taxon>Clostridia</taxon>
        <taxon>Eubacteriales</taxon>
        <taxon>environmental samples</taxon>
    </lineage>
</organism>
<keyword evidence="9 10" id="KW-0411">Iron-sulfur</keyword>
<keyword evidence="4 10" id="KW-0004">4Fe-4S</keyword>
<dbReference type="GO" id="GO:0016829">
    <property type="term" value="F:lyase activity"/>
    <property type="evidence" value="ECO:0007669"/>
    <property type="project" value="UniProtKB-KW"/>
</dbReference>
<dbReference type="InterPro" id="IPR007197">
    <property type="entry name" value="rSAM"/>
</dbReference>
<dbReference type="AlphaFoldDB" id="A0A212KCN4"/>
<dbReference type="PIRSF" id="PIRSF000371">
    <property type="entry name" value="PFL_act_enz"/>
    <property type="match status" value="1"/>
</dbReference>
<keyword evidence="12" id="KW-0456">Lyase</keyword>
<dbReference type="InterPro" id="IPR013785">
    <property type="entry name" value="Aldolase_TIM"/>
</dbReference>
<dbReference type="InterPro" id="IPR012839">
    <property type="entry name" value="Organic_radical_activase"/>
</dbReference>
<protein>
    <recommendedName>
        <fullName evidence="3 10">Pyruvate formate-lyase-activating enzyme</fullName>
        <ecNumber evidence="10">1.97.1.4</ecNumber>
    </recommendedName>
</protein>
<dbReference type="GO" id="GO:0005737">
    <property type="term" value="C:cytoplasm"/>
    <property type="evidence" value="ECO:0007669"/>
    <property type="project" value="UniProtKB-SubCell"/>
</dbReference>
<comment type="cofactor">
    <cofactor evidence="10">
        <name>[4Fe-4S] cluster</name>
        <dbReference type="ChEBI" id="CHEBI:49883"/>
    </cofactor>
    <text evidence="10">Binds 1 [4Fe-4S] cluster. The cluster is coordinated with 3 cysteines and an exchangeable S-adenosyl-L-methionine.</text>
</comment>
<dbReference type="InterPro" id="IPR058240">
    <property type="entry name" value="rSAM_sf"/>
</dbReference>
<dbReference type="PANTHER" id="PTHR30352:SF5">
    <property type="entry name" value="PYRUVATE FORMATE-LYASE 1-ACTIVATING ENZYME"/>
    <property type="match status" value="1"/>
</dbReference>
<gene>
    <name evidence="12" type="primary">pflA</name>
    <name evidence="12" type="ORF">KL86CLO1_12623</name>
</gene>
<dbReference type="InterPro" id="IPR012838">
    <property type="entry name" value="PFL1_activating"/>
</dbReference>
<comment type="similarity">
    <text evidence="2 10">Belongs to the organic radical-activating enzymes family.</text>
</comment>
<evidence type="ECO:0000256" key="4">
    <source>
        <dbReference type="ARBA" id="ARBA00022485"/>
    </source>
</evidence>
<comment type="subcellular location">
    <subcellularLocation>
        <location evidence="10">Cytoplasm</location>
    </subcellularLocation>
</comment>